<dbReference type="RefSeq" id="WP_110141186.1">
    <property type="nucleotide sequence ID" value="NZ_QHJG01000002.1"/>
</dbReference>
<evidence type="ECO:0000313" key="11">
    <source>
        <dbReference type="EMBL" id="RUR26440.1"/>
    </source>
</evidence>
<proteinExistence type="inferred from homology"/>
<evidence type="ECO:0000256" key="7">
    <source>
        <dbReference type="ARBA" id="ARBA00043224"/>
    </source>
</evidence>
<sequence length="203" mass="22849">MKTLIIIDVQNDFMPGGSLAVPQGDSIVPIINQITPKFDLIVATQDWHPKKHKSFASNHPGKKPFEKIMLHGIEQILWPDHCVQGTWGAEFYPQLETRPIAAIFRKAMDPDIDSYSAFYDSAHKTNIGLAGYLQAKGAKELYFCGLCADICVYFSIKDALQEGFKCYLIEDATLPLNEKAFKKIKEELLEHGVEFVRSSNIKS</sequence>
<keyword evidence="3" id="KW-0479">Metal-binding</keyword>
<evidence type="ECO:0000256" key="3">
    <source>
        <dbReference type="ARBA" id="ARBA00022723"/>
    </source>
</evidence>
<dbReference type="NCBIfam" id="NF008623">
    <property type="entry name" value="PRK11609.1"/>
    <property type="match status" value="1"/>
</dbReference>
<name>A0A317U6Y2_9GAMM</name>
<reference evidence="11 13" key="2">
    <citation type="submission" date="2018-12" db="EMBL/GenBank/DDBJ databases">
        <title>Legionella sp,whole genome shotgun sequence.</title>
        <authorList>
            <person name="Wu H."/>
        </authorList>
    </citation>
    <scope>NUCLEOTIDE SEQUENCE [LARGE SCALE GENOMIC DNA]</scope>
    <source>
        <strain evidence="13">km489</strain>
        <strain evidence="11">Km489</strain>
    </source>
</reference>
<dbReference type="InterPro" id="IPR052347">
    <property type="entry name" value="Isochorismatase_Nicotinamidase"/>
</dbReference>
<dbReference type="PANTHER" id="PTHR11080:SF2">
    <property type="entry name" value="LD05707P"/>
    <property type="match status" value="1"/>
</dbReference>
<dbReference type="EMBL" id="RZGX01000001">
    <property type="protein sequence ID" value="RUR26440.1"/>
    <property type="molecule type" value="Genomic_DNA"/>
</dbReference>
<dbReference type="OrthoDB" id="9791276at2"/>
<evidence type="ECO:0000313" key="9">
    <source>
        <dbReference type="EMBL" id="PWY57028.1"/>
    </source>
</evidence>
<dbReference type="Pfam" id="PF00857">
    <property type="entry name" value="Isochorismatase"/>
    <property type="match status" value="1"/>
</dbReference>
<organism evidence="10 12">
    <name type="scientific">Legionella qingyii</name>
    <dbReference type="NCBI Taxonomy" id="2184757"/>
    <lineage>
        <taxon>Bacteria</taxon>
        <taxon>Pseudomonadati</taxon>
        <taxon>Pseudomonadota</taxon>
        <taxon>Gammaproteobacteria</taxon>
        <taxon>Legionellales</taxon>
        <taxon>Legionellaceae</taxon>
        <taxon>Legionella</taxon>
    </lineage>
</organism>
<evidence type="ECO:0000256" key="5">
    <source>
        <dbReference type="ARBA" id="ARBA00037900"/>
    </source>
</evidence>
<evidence type="ECO:0000313" key="10">
    <source>
        <dbReference type="EMBL" id="PWY57351.1"/>
    </source>
</evidence>
<evidence type="ECO:0000313" key="13">
    <source>
        <dbReference type="Proteomes" id="UP000287374"/>
    </source>
</evidence>
<dbReference type="EC" id="3.5.1.19" evidence="6"/>
<evidence type="ECO:0000256" key="1">
    <source>
        <dbReference type="ARBA" id="ARBA00006336"/>
    </source>
</evidence>
<evidence type="ECO:0000256" key="2">
    <source>
        <dbReference type="ARBA" id="ARBA00022642"/>
    </source>
</evidence>
<dbReference type="GO" id="GO:0046872">
    <property type="term" value="F:metal ion binding"/>
    <property type="evidence" value="ECO:0007669"/>
    <property type="project" value="UniProtKB-KW"/>
</dbReference>
<keyword evidence="2" id="KW-0662">Pyridine nucleotide biosynthesis</keyword>
<dbReference type="AlphaFoldDB" id="A0A317U6Y2"/>
<dbReference type="CDD" id="cd01011">
    <property type="entry name" value="nicotinamidase"/>
    <property type="match status" value="1"/>
</dbReference>
<evidence type="ECO:0000259" key="8">
    <source>
        <dbReference type="Pfam" id="PF00857"/>
    </source>
</evidence>
<gene>
    <name evidence="10" type="ORF">DGG96_01125</name>
    <name evidence="9" type="ORF">DGG96_03300</name>
    <name evidence="11" type="ORF">ELY20_00530</name>
</gene>
<dbReference type="Proteomes" id="UP000247152">
    <property type="component" value="Unassembled WGS sequence"/>
</dbReference>
<dbReference type="PANTHER" id="PTHR11080">
    <property type="entry name" value="PYRAZINAMIDASE/NICOTINAMIDASE"/>
    <property type="match status" value="1"/>
</dbReference>
<keyword evidence="13" id="KW-1185">Reference proteome</keyword>
<dbReference type="InterPro" id="IPR000868">
    <property type="entry name" value="Isochorismatase-like_dom"/>
</dbReference>
<evidence type="ECO:0000256" key="4">
    <source>
        <dbReference type="ARBA" id="ARBA00022801"/>
    </source>
</evidence>
<dbReference type="SUPFAM" id="SSF52499">
    <property type="entry name" value="Isochorismatase-like hydrolases"/>
    <property type="match status" value="1"/>
</dbReference>
<comment type="caution">
    <text evidence="10">The sequence shown here is derived from an EMBL/GenBank/DDBJ whole genome shotgun (WGS) entry which is preliminary data.</text>
</comment>
<reference evidence="10 12" key="1">
    <citation type="submission" date="2018-05" db="EMBL/GenBank/DDBJ databases">
        <title>Legionella qingyii sp.nov., whole genome shotgun sequence.</title>
        <authorList>
            <person name="Wu H."/>
            <person name="Zhu Q."/>
            <person name="Hu C."/>
        </authorList>
    </citation>
    <scope>NUCLEOTIDE SEQUENCE [LARGE SCALE GENOMIC DNA]</scope>
    <source>
        <strain evidence="10 12">HEB18</strain>
    </source>
</reference>
<protein>
    <recommendedName>
        <fullName evidence="6">nicotinamidase</fullName>
        <ecNumber evidence="6">3.5.1.19</ecNumber>
    </recommendedName>
    <alternativeName>
        <fullName evidence="7">Nicotinamide deamidase</fullName>
    </alternativeName>
</protein>
<dbReference type="GO" id="GO:0019363">
    <property type="term" value="P:pyridine nucleotide biosynthetic process"/>
    <property type="evidence" value="ECO:0007669"/>
    <property type="project" value="UniProtKB-KW"/>
</dbReference>
<keyword evidence="4 11" id="KW-0378">Hydrolase</keyword>
<dbReference type="EMBL" id="QHJG01000004">
    <property type="protein sequence ID" value="PWY57028.1"/>
    <property type="molecule type" value="Genomic_DNA"/>
</dbReference>
<dbReference type="InterPro" id="IPR036380">
    <property type="entry name" value="Isochorismatase-like_sf"/>
</dbReference>
<dbReference type="EMBL" id="QHJG01000002">
    <property type="protein sequence ID" value="PWY57351.1"/>
    <property type="molecule type" value="Genomic_DNA"/>
</dbReference>
<feature type="domain" description="Isochorismatase-like" evidence="8">
    <location>
        <begin position="3"/>
        <end position="180"/>
    </location>
</feature>
<dbReference type="Gene3D" id="3.40.50.850">
    <property type="entry name" value="Isochorismatase-like"/>
    <property type="match status" value="1"/>
</dbReference>
<dbReference type="GO" id="GO:0008936">
    <property type="term" value="F:nicotinamidase activity"/>
    <property type="evidence" value="ECO:0007669"/>
    <property type="project" value="UniProtKB-EC"/>
</dbReference>
<comment type="similarity">
    <text evidence="1">Belongs to the isochorismatase family.</text>
</comment>
<comment type="pathway">
    <text evidence="5">Cofactor biosynthesis; nicotinate biosynthesis; nicotinate from nicotinamide: step 1/1.</text>
</comment>
<evidence type="ECO:0000313" key="12">
    <source>
        <dbReference type="Proteomes" id="UP000247152"/>
    </source>
</evidence>
<evidence type="ECO:0000256" key="6">
    <source>
        <dbReference type="ARBA" id="ARBA00039017"/>
    </source>
</evidence>
<accession>A0A317U6Y2</accession>
<dbReference type="Proteomes" id="UP000287374">
    <property type="component" value="Unassembled WGS sequence"/>
</dbReference>